<protein>
    <recommendedName>
        <fullName evidence="4">DUF1302 domain-containing protein</fullName>
    </recommendedName>
</protein>
<proteinExistence type="predicted"/>
<evidence type="ECO:0000256" key="1">
    <source>
        <dbReference type="SAM" id="SignalP"/>
    </source>
</evidence>
<dbReference type="EMBL" id="ALYF01000012">
    <property type="protein sequence ID" value="EJW20402.1"/>
    <property type="molecule type" value="Genomic_DNA"/>
</dbReference>
<organism evidence="2 3">
    <name type="scientific">alpha proteobacterium IMCC14465</name>
    <dbReference type="NCBI Taxonomy" id="1220535"/>
    <lineage>
        <taxon>Bacteria</taxon>
        <taxon>Pseudomonadati</taxon>
        <taxon>Pseudomonadota</taxon>
        <taxon>Alphaproteobacteria</taxon>
        <taxon>PS1 clade</taxon>
    </lineage>
</organism>
<sequence>MKKIVLRAAKSLLFSIAGVAIVFMPNTSKAQDWDISGFLENVTHYRDDYGLSKVRNTLQVELNKNYGEAAGMSNFSVNAILRGSYDAVYDLNDDEFGDKAGGSVSLTGVGVPAGTLGPGTPAIPAHFTPYGSSVITTGFPAGPNPQWGFDATTNPNDGLAILGHAIHEQGNGVVLAYPVRPCDVDSRGCIEDYLDFSENDLKHPEFNDHADFIRELYIDGTINLDSGTDIGVRLGKQQVVWGRTDLFRVLDVLNPVDYSRHNIYDELEDIRIPQWMLNVEARYGSVGPFADLNFAAVWNFDEFRPNNLGQGGSPYSILDAGSFFRAMNVCWELGCSVGNFAGGGVSTDFGPGQIGIRKANLPNGHDQWGLKLEGVINEIGFSLNYIDYISQLPSLRANQFPATNAFTGQTQNWPYLIAFDIEFPRIQLYGGSLDLYLESIKSAIRIEAAYTEGEEFANTNVPDLYSSSDVFRYVVGVDTNMKLPFVQSNSLALISAQIFGQHILDHELVDSAGSALGLPGFTQKGIPDWEDNWTATLLVRQPFKNGLVNAQIIMAHDFEAKASVAAPSIEFLLSDSWKVVVGGNIKFGADPQSFDDCRSCNPWGPFTASGLHTDPFAAGSVGLAGFEPLGRFRQGPIGSAMAEDEFQMTVRYRF</sequence>
<dbReference type="OrthoDB" id="9763101at2"/>
<dbReference type="Proteomes" id="UP000004836">
    <property type="component" value="Unassembled WGS sequence"/>
</dbReference>
<dbReference type="eggNOG" id="ENOG502Z91C">
    <property type="taxonomic scope" value="Bacteria"/>
</dbReference>
<feature type="chain" id="PRO_5003822253" description="DUF1302 domain-containing protein" evidence="1">
    <location>
        <begin position="31"/>
        <end position="654"/>
    </location>
</feature>
<keyword evidence="3" id="KW-1185">Reference proteome</keyword>
<dbReference type="InterPro" id="IPR010727">
    <property type="entry name" value="DUF1302"/>
</dbReference>
<gene>
    <name evidence="2" type="ORF">IMCC14465_18270</name>
</gene>
<dbReference type="AlphaFoldDB" id="J9DTQ4"/>
<dbReference type="PATRIC" id="fig|1220535.3.peg.1817"/>
<accession>J9DTQ4</accession>
<evidence type="ECO:0008006" key="4">
    <source>
        <dbReference type="Google" id="ProtNLM"/>
    </source>
</evidence>
<comment type="caution">
    <text evidence="2">The sequence shown here is derived from an EMBL/GenBank/DDBJ whole genome shotgun (WGS) entry which is preliminary data.</text>
</comment>
<keyword evidence="1" id="KW-0732">Signal</keyword>
<reference evidence="2 3" key="1">
    <citation type="journal article" date="2012" name="J. Bacteriol.">
        <title>Genome Sequence of Strain IMCC14465, Isolated from the East Sea, Belonging to the PS1 Clade of Alphaproteobacteria.</title>
        <authorList>
            <person name="Yang S.J."/>
            <person name="Kang I."/>
            <person name="Cho J.C."/>
        </authorList>
    </citation>
    <scope>NUCLEOTIDE SEQUENCE [LARGE SCALE GENOMIC DNA]</scope>
    <source>
        <strain evidence="2 3">IMCC14465</strain>
    </source>
</reference>
<dbReference type="Pfam" id="PF06980">
    <property type="entry name" value="DUF1302"/>
    <property type="match status" value="1"/>
</dbReference>
<evidence type="ECO:0000313" key="2">
    <source>
        <dbReference type="EMBL" id="EJW20402.1"/>
    </source>
</evidence>
<dbReference type="STRING" id="1220535.IMCC14465_18270"/>
<evidence type="ECO:0000313" key="3">
    <source>
        <dbReference type="Proteomes" id="UP000004836"/>
    </source>
</evidence>
<feature type="signal peptide" evidence="1">
    <location>
        <begin position="1"/>
        <end position="30"/>
    </location>
</feature>
<name>J9DTQ4_9PROT</name>